<proteinExistence type="predicted"/>
<sequence length="160" mass="16924">MTIRIDTLNNAKASLAADGAWGSMAVGEALSDERLSTEAANNLRAMQDTPVWGGVFVYDSMGPFPDDAIDALREDGPVVRTNVVGVAESWKGAKGLEGKIGAKSYSARTALNLIRDGRLVLDGNTTVLYDEPNGVLHSLGELQDACEVAGARLVQLAQIH</sequence>
<dbReference type="OrthoDB" id="9968334at2"/>
<dbReference type="AlphaFoldDB" id="A0A5E5P202"/>
<reference evidence="1 2" key="1">
    <citation type="submission" date="2019-08" db="EMBL/GenBank/DDBJ databases">
        <authorList>
            <person name="Peeters C."/>
        </authorList>
    </citation>
    <scope>NUCLEOTIDE SEQUENCE [LARGE SCALE GENOMIC DNA]</scope>
    <source>
        <strain evidence="1 2">LMG 18089</strain>
    </source>
</reference>
<dbReference type="EMBL" id="CABPSX010000002">
    <property type="protein sequence ID" value="VVG70374.1"/>
    <property type="molecule type" value="Genomic_DNA"/>
</dbReference>
<dbReference type="RefSeq" id="WP_150728512.1">
    <property type="nucleotide sequence ID" value="NZ_CABPSX010000002.1"/>
</dbReference>
<name>A0A5E5P202_9BURK</name>
<evidence type="ECO:0000313" key="1">
    <source>
        <dbReference type="EMBL" id="VVG70374.1"/>
    </source>
</evidence>
<gene>
    <name evidence="1" type="ORF">PAP18089_01334</name>
</gene>
<dbReference type="Proteomes" id="UP000364291">
    <property type="component" value="Unassembled WGS sequence"/>
</dbReference>
<evidence type="ECO:0000313" key="2">
    <source>
        <dbReference type="Proteomes" id="UP000364291"/>
    </source>
</evidence>
<protein>
    <submittedName>
        <fullName evidence="1">Uncharacterized protein</fullName>
    </submittedName>
</protein>
<accession>A0A5E5P202</accession>
<organism evidence="1 2">
    <name type="scientific">Pandoraea apista</name>
    <dbReference type="NCBI Taxonomy" id="93218"/>
    <lineage>
        <taxon>Bacteria</taxon>
        <taxon>Pseudomonadati</taxon>
        <taxon>Pseudomonadota</taxon>
        <taxon>Betaproteobacteria</taxon>
        <taxon>Burkholderiales</taxon>
        <taxon>Burkholderiaceae</taxon>
        <taxon>Pandoraea</taxon>
    </lineage>
</organism>